<gene>
    <name evidence="2" type="ORF">DNHGIG_40770</name>
</gene>
<dbReference type="PANTHER" id="PTHR33121">
    <property type="entry name" value="CYCLIC DI-GMP PHOSPHODIESTERASE PDEF"/>
    <property type="match status" value="1"/>
</dbReference>
<dbReference type="Gene3D" id="3.20.20.450">
    <property type="entry name" value="EAL domain"/>
    <property type="match status" value="1"/>
</dbReference>
<dbReference type="Proteomes" id="UP001057291">
    <property type="component" value="Unassembled WGS sequence"/>
</dbReference>
<dbReference type="InterPro" id="IPR035919">
    <property type="entry name" value="EAL_sf"/>
</dbReference>
<dbReference type="Pfam" id="PF00563">
    <property type="entry name" value="EAL"/>
    <property type="match status" value="1"/>
</dbReference>
<evidence type="ECO:0000313" key="3">
    <source>
        <dbReference type="Proteomes" id="UP001057291"/>
    </source>
</evidence>
<dbReference type="CDD" id="cd01948">
    <property type="entry name" value="EAL"/>
    <property type="match status" value="1"/>
</dbReference>
<name>A0AAV4LL95_9BACL</name>
<accession>A0AAV4LL95</accession>
<dbReference type="SUPFAM" id="SSF141868">
    <property type="entry name" value="EAL domain-like"/>
    <property type="match status" value="1"/>
</dbReference>
<comment type="caution">
    <text evidence="2">The sequence shown here is derived from an EMBL/GenBank/DDBJ whole genome shotgun (WGS) entry which is preliminary data.</text>
</comment>
<feature type="domain" description="EAL" evidence="1">
    <location>
        <begin position="1"/>
        <end position="237"/>
    </location>
</feature>
<evidence type="ECO:0000313" key="2">
    <source>
        <dbReference type="EMBL" id="GIM48528.1"/>
    </source>
</evidence>
<dbReference type="EMBL" id="BOQE01000002">
    <property type="protein sequence ID" value="GIM48528.1"/>
    <property type="molecule type" value="Genomic_DNA"/>
</dbReference>
<protein>
    <recommendedName>
        <fullName evidence="1">EAL domain-containing protein</fullName>
    </recommendedName>
</protein>
<dbReference type="InterPro" id="IPR050706">
    <property type="entry name" value="Cyclic-di-GMP_PDE-like"/>
</dbReference>
<organism evidence="2 3">
    <name type="scientific">Collibacillus ludicampi</name>
    <dbReference type="NCBI Taxonomy" id="2771369"/>
    <lineage>
        <taxon>Bacteria</taxon>
        <taxon>Bacillati</taxon>
        <taxon>Bacillota</taxon>
        <taxon>Bacilli</taxon>
        <taxon>Bacillales</taxon>
        <taxon>Alicyclobacillaceae</taxon>
        <taxon>Collibacillus</taxon>
    </lineage>
</organism>
<dbReference type="PANTHER" id="PTHR33121:SF76">
    <property type="entry name" value="SIGNALING PROTEIN"/>
    <property type="match status" value="1"/>
</dbReference>
<dbReference type="SMART" id="SM00052">
    <property type="entry name" value="EAL"/>
    <property type="match status" value="1"/>
</dbReference>
<dbReference type="RefSeq" id="WP_282201572.1">
    <property type="nucleotide sequence ID" value="NZ_BOQE01000002.1"/>
</dbReference>
<evidence type="ECO:0000259" key="1">
    <source>
        <dbReference type="PROSITE" id="PS50883"/>
    </source>
</evidence>
<reference evidence="2" key="1">
    <citation type="journal article" date="2023" name="Int. J. Syst. Evol. Microbiol.">
        <title>Collibacillus ludicampi gen. nov., sp. nov., a new soil bacterium of the family Alicyclobacillaceae.</title>
        <authorList>
            <person name="Jojima T."/>
            <person name="Ioku Y."/>
            <person name="Fukuta Y."/>
            <person name="Shirasaka N."/>
            <person name="Matsumura Y."/>
            <person name="Mori M."/>
        </authorList>
    </citation>
    <scope>NUCLEOTIDE SEQUENCE</scope>
    <source>
        <strain evidence="2">TP075</strain>
    </source>
</reference>
<keyword evidence="3" id="KW-1185">Reference proteome</keyword>
<dbReference type="GO" id="GO:0071111">
    <property type="term" value="F:cyclic-guanylate-specific phosphodiesterase activity"/>
    <property type="evidence" value="ECO:0007669"/>
    <property type="project" value="InterPro"/>
</dbReference>
<proteinExistence type="predicted"/>
<dbReference type="InterPro" id="IPR001633">
    <property type="entry name" value="EAL_dom"/>
</dbReference>
<sequence length="237" mass="27698">MNRWNDIELFPMYQPIVHFEYPQNVFGYEDTIRGRAWNGRIISPAKLFAWAEEDDEISKLDRYARQIAMQKAEGLPDHKLLFLNCHGESLKEGHVFEAIENYRFTDRIVLEITEQTRIDDIHHIQGVLKDLRKRGMKIALDDFGAGFSNFWLIEALEPHFVKLDKILTAHVDQTQQACRVIEGMVLFAEKTKTILIAEGIEREEQADILRELGIQYGQGFYFGYPFEVSEKRMVNTK</sequence>
<dbReference type="AlphaFoldDB" id="A0AAV4LL95"/>
<dbReference type="PROSITE" id="PS50883">
    <property type="entry name" value="EAL"/>
    <property type="match status" value="1"/>
</dbReference>